<dbReference type="EMBL" id="JAIXMP010000024">
    <property type="protein sequence ID" value="KAI9254562.1"/>
    <property type="molecule type" value="Genomic_DNA"/>
</dbReference>
<comment type="caution">
    <text evidence="1">The sequence shown here is derived from an EMBL/GenBank/DDBJ whole genome shotgun (WGS) entry which is preliminary data.</text>
</comment>
<accession>A0AAD5K7L9</accession>
<reference evidence="1" key="2">
    <citation type="submission" date="2023-02" db="EMBL/GenBank/DDBJ databases">
        <authorList>
            <consortium name="DOE Joint Genome Institute"/>
            <person name="Mondo S.J."/>
            <person name="Chang Y."/>
            <person name="Wang Y."/>
            <person name="Ahrendt S."/>
            <person name="Andreopoulos W."/>
            <person name="Barry K."/>
            <person name="Beard J."/>
            <person name="Benny G.L."/>
            <person name="Blankenship S."/>
            <person name="Bonito G."/>
            <person name="Cuomo C."/>
            <person name="Desiro A."/>
            <person name="Gervers K.A."/>
            <person name="Hundley H."/>
            <person name="Kuo A."/>
            <person name="LaButti K."/>
            <person name="Lang B.F."/>
            <person name="Lipzen A."/>
            <person name="O'Donnell K."/>
            <person name="Pangilinan J."/>
            <person name="Reynolds N."/>
            <person name="Sandor L."/>
            <person name="Smith M.W."/>
            <person name="Tsang A."/>
            <person name="Grigoriev I.V."/>
            <person name="Stajich J.E."/>
            <person name="Spatafora J.W."/>
        </authorList>
    </citation>
    <scope>NUCLEOTIDE SEQUENCE</scope>
    <source>
        <strain evidence="1">RSA 2281</strain>
    </source>
</reference>
<sequence>MSISNPWMTKTKALTTGVTLKEERILALPHLQADANLIKVNLYQFPVCNPHTLKDELHLVLSNFNQVAQIRAYVSRKNHVFRGEATALLDVSLLGIIHPNSHATFIWSLPLLLGLSSVPRGCPPIASIAKRKVTTATNAKYSLINDNDAAKAVQVAKPKDTLTSLTSAVLTTTLLPKVQLLHQQSINHPALYSHQQLLHHTYNSESNQINQRISTCMIQSWEPQ</sequence>
<dbReference type="Proteomes" id="UP001209540">
    <property type="component" value="Unassembled WGS sequence"/>
</dbReference>
<protein>
    <submittedName>
        <fullName evidence="1">Uncharacterized protein</fullName>
    </submittedName>
</protein>
<name>A0AAD5K7L9_9FUNG</name>
<evidence type="ECO:0000313" key="1">
    <source>
        <dbReference type="EMBL" id="KAI9254562.1"/>
    </source>
</evidence>
<evidence type="ECO:0000313" key="2">
    <source>
        <dbReference type="Proteomes" id="UP001209540"/>
    </source>
</evidence>
<organism evidence="1 2">
    <name type="scientific">Phascolomyces articulosus</name>
    <dbReference type="NCBI Taxonomy" id="60185"/>
    <lineage>
        <taxon>Eukaryota</taxon>
        <taxon>Fungi</taxon>
        <taxon>Fungi incertae sedis</taxon>
        <taxon>Mucoromycota</taxon>
        <taxon>Mucoromycotina</taxon>
        <taxon>Mucoromycetes</taxon>
        <taxon>Mucorales</taxon>
        <taxon>Lichtheimiaceae</taxon>
        <taxon>Phascolomyces</taxon>
    </lineage>
</organism>
<dbReference type="AlphaFoldDB" id="A0AAD5K7L9"/>
<proteinExistence type="predicted"/>
<reference evidence="1" key="1">
    <citation type="journal article" date="2022" name="IScience">
        <title>Evolution of zygomycete secretomes and the origins of terrestrial fungal ecologies.</title>
        <authorList>
            <person name="Chang Y."/>
            <person name="Wang Y."/>
            <person name="Mondo S."/>
            <person name="Ahrendt S."/>
            <person name="Andreopoulos W."/>
            <person name="Barry K."/>
            <person name="Beard J."/>
            <person name="Benny G.L."/>
            <person name="Blankenship S."/>
            <person name="Bonito G."/>
            <person name="Cuomo C."/>
            <person name="Desiro A."/>
            <person name="Gervers K.A."/>
            <person name="Hundley H."/>
            <person name="Kuo A."/>
            <person name="LaButti K."/>
            <person name="Lang B.F."/>
            <person name="Lipzen A."/>
            <person name="O'Donnell K."/>
            <person name="Pangilinan J."/>
            <person name="Reynolds N."/>
            <person name="Sandor L."/>
            <person name="Smith M.E."/>
            <person name="Tsang A."/>
            <person name="Grigoriev I.V."/>
            <person name="Stajich J.E."/>
            <person name="Spatafora J.W."/>
        </authorList>
    </citation>
    <scope>NUCLEOTIDE SEQUENCE</scope>
    <source>
        <strain evidence="1">RSA 2281</strain>
    </source>
</reference>
<keyword evidence="2" id="KW-1185">Reference proteome</keyword>
<gene>
    <name evidence="1" type="ORF">BDA99DRAFT_540315</name>
</gene>